<dbReference type="GO" id="GO:0046872">
    <property type="term" value="F:metal ion binding"/>
    <property type="evidence" value="ECO:0007669"/>
    <property type="project" value="UniProtKB-KW"/>
</dbReference>
<feature type="binding site" evidence="12">
    <location>
        <position position="215"/>
    </location>
    <ligand>
        <name>NADP(+)</name>
        <dbReference type="ChEBI" id="CHEBI:58349"/>
    </ligand>
</feature>
<evidence type="ECO:0000256" key="1">
    <source>
        <dbReference type="ARBA" id="ARBA00002151"/>
    </source>
</evidence>
<dbReference type="PROSITE" id="PS51747">
    <property type="entry name" value="CYT_DCMP_DEAMINASES_2"/>
    <property type="match status" value="1"/>
</dbReference>
<evidence type="ECO:0000256" key="13">
    <source>
        <dbReference type="PIRSR" id="PIRSR006769-3"/>
    </source>
</evidence>
<feature type="domain" description="CMP/dCMP-type deaminase" evidence="14">
    <location>
        <begin position="16"/>
        <end position="128"/>
    </location>
</feature>
<dbReference type="InterPro" id="IPR016193">
    <property type="entry name" value="Cytidine_deaminase-like"/>
</dbReference>
<evidence type="ECO:0000256" key="7">
    <source>
        <dbReference type="ARBA" id="ARBA00022857"/>
    </source>
</evidence>
<proteinExistence type="inferred from homology"/>
<name>A0A2W5NLE8_9SPHN</name>
<comment type="caution">
    <text evidence="15">The sequence shown here is derived from an EMBL/GenBank/DDBJ whole genome shotgun (WGS) entry which is preliminary data.</text>
</comment>
<evidence type="ECO:0000256" key="12">
    <source>
        <dbReference type="PIRSR" id="PIRSR006769-2"/>
    </source>
</evidence>
<evidence type="ECO:0000256" key="8">
    <source>
        <dbReference type="ARBA" id="ARBA00023002"/>
    </source>
</evidence>
<organism evidence="15 16">
    <name type="scientific">Novosphingobium pentaromativorans</name>
    <dbReference type="NCBI Taxonomy" id="205844"/>
    <lineage>
        <taxon>Bacteria</taxon>
        <taxon>Pseudomonadati</taxon>
        <taxon>Pseudomonadota</taxon>
        <taxon>Alphaproteobacteria</taxon>
        <taxon>Sphingomonadales</taxon>
        <taxon>Sphingomonadaceae</taxon>
        <taxon>Novosphingobium</taxon>
    </lineage>
</organism>
<comment type="cofactor">
    <cofactor evidence="10 13">
        <name>Zn(2+)</name>
        <dbReference type="ChEBI" id="CHEBI:29105"/>
    </cofactor>
    <text evidence="10 13">Binds 1 zinc ion.</text>
</comment>
<dbReference type="GO" id="GO:0008703">
    <property type="term" value="F:5-amino-6-(5-phosphoribosylamino)uracil reductase activity"/>
    <property type="evidence" value="ECO:0007669"/>
    <property type="project" value="UniProtKB-EC"/>
</dbReference>
<feature type="binding site" evidence="12">
    <location>
        <position position="222"/>
    </location>
    <ligand>
        <name>substrate</name>
    </ligand>
</feature>
<reference evidence="15 16" key="1">
    <citation type="submission" date="2017-08" db="EMBL/GenBank/DDBJ databases">
        <title>Infants hospitalized years apart are colonized by the same room-sourced microbial strains.</title>
        <authorList>
            <person name="Brooks B."/>
            <person name="Olm M.R."/>
            <person name="Firek B.A."/>
            <person name="Baker R."/>
            <person name="Thomas B.C."/>
            <person name="Morowitz M.J."/>
            <person name="Banfield J.F."/>
        </authorList>
    </citation>
    <scope>NUCLEOTIDE SEQUENCE [LARGE SCALE GENOMIC DNA]</scope>
    <source>
        <strain evidence="15">S2_005_002_R2_33</strain>
    </source>
</reference>
<feature type="binding site" evidence="12">
    <location>
        <position position="266"/>
    </location>
    <ligand>
        <name>substrate</name>
    </ligand>
</feature>
<evidence type="ECO:0000256" key="6">
    <source>
        <dbReference type="ARBA" id="ARBA00022619"/>
    </source>
</evidence>
<dbReference type="Pfam" id="PF01872">
    <property type="entry name" value="RibD_C"/>
    <property type="match status" value="1"/>
</dbReference>
<gene>
    <name evidence="15" type="primary">ribD</name>
    <name evidence="15" type="ORF">DI555_12655</name>
</gene>
<comment type="similarity">
    <text evidence="4 10">In the N-terminal section; belongs to the cytidine and deoxycytidylate deaminase family.</text>
</comment>
<feature type="binding site" evidence="12">
    <location>
        <position position="183"/>
    </location>
    <ligand>
        <name>substrate</name>
    </ligand>
</feature>
<dbReference type="NCBIfam" id="TIGR00326">
    <property type="entry name" value="eubact_ribD"/>
    <property type="match status" value="1"/>
</dbReference>
<dbReference type="InterPro" id="IPR024072">
    <property type="entry name" value="DHFR-like_dom_sf"/>
</dbReference>
<keyword evidence="9" id="KW-0511">Multifunctional enzyme</keyword>
<dbReference type="UniPathway" id="UPA00275">
    <property type="reaction ID" value="UER00401"/>
</dbReference>
<feature type="binding site" evidence="12">
    <location>
        <position position="211"/>
    </location>
    <ligand>
        <name>NADP(+)</name>
        <dbReference type="ChEBI" id="CHEBI:58349"/>
    </ligand>
</feature>
<feature type="binding site" evidence="13">
    <location>
        <position position="90"/>
    </location>
    <ligand>
        <name>Zn(2+)</name>
        <dbReference type="ChEBI" id="CHEBI:29105"/>
        <note>catalytic</note>
    </ligand>
</feature>
<dbReference type="InterPro" id="IPR004794">
    <property type="entry name" value="Eubact_RibD"/>
</dbReference>
<dbReference type="PANTHER" id="PTHR38011:SF7">
    <property type="entry name" value="2,5-DIAMINO-6-RIBOSYLAMINO-4(3H)-PYRIMIDINONE 5'-PHOSPHATE REDUCTASE"/>
    <property type="match status" value="1"/>
</dbReference>
<comment type="similarity">
    <text evidence="5 10">In the C-terminal section; belongs to the HTP reductase family.</text>
</comment>
<feature type="binding site" evidence="12">
    <location>
        <begin position="268"/>
        <end position="274"/>
    </location>
    <ligand>
        <name>NADP(+)</name>
        <dbReference type="ChEBI" id="CHEBI:58349"/>
    </ligand>
</feature>
<feature type="binding site" evidence="13">
    <location>
        <position position="65"/>
    </location>
    <ligand>
        <name>Zn(2+)</name>
        <dbReference type="ChEBI" id="CHEBI:29105"/>
        <note>catalytic</note>
    </ligand>
</feature>
<dbReference type="SUPFAM" id="SSF53597">
    <property type="entry name" value="Dihydrofolate reductase-like"/>
    <property type="match status" value="1"/>
</dbReference>
<dbReference type="SUPFAM" id="SSF53927">
    <property type="entry name" value="Cytidine deaminase-like"/>
    <property type="match status" value="1"/>
</dbReference>
<evidence type="ECO:0000256" key="3">
    <source>
        <dbReference type="ARBA" id="ARBA00004910"/>
    </source>
</evidence>
<keyword evidence="7 10" id="KW-0521">NADP</keyword>
<evidence type="ECO:0000256" key="4">
    <source>
        <dbReference type="ARBA" id="ARBA00005259"/>
    </source>
</evidence>
<feature type="binding site" evidence="12">
    <location>
        <position position="169"/>
    </location>
    <ligand>
        <name>NADP(+)</name>
        <dbReference type="ChEBI" id="CHEBI:58349"/>
    </ligand>
</feature>
<evidence type="ECO:0000313" key="15">
    <source>
        <dbReference type="EMBL" id="PZQ54281.1"/>
    </source>
</evidence>
<comment type="function">
    <text evidence="1 10">Converts 2,5-diamino-6-(ribosylamino)-4(3h)-pyrimidinone 5'-phosphate into 5-amino-6-(ribosylamino)-2,4(1h,3h)-pyrimidinedione 5'-phosphate.</text>
</comment>
<evidence type="ECO:0000256" key="2">
    <source>
        <dbReference type="ARBA" id="ARBA00004882"/>
    </source>
</evidence>
<protein>
    <recommendedName>
        <fullName evidence="10">Riboflavin biosynthesis protein RibD</fullName>
    </recommendedName>
    <domain>
        <recommendedName>
            <fullName evidence="10">Diaminohydroxyphosphoribosylaminopyrimidine deaminase</fullName>
            <shortName evidence="10">DRAP deaminase</shortName>
            <ecNumber evidence="10">3.5.4.26</ecNumber>
        </recommendedName>
        <alternativeName>
            <fullName evidence="10">Riboflavin-specific deaminase</fullName>
        </alternativeName>
    </domain>
    <domain>
        <recommendedName>
            <fullName evidence="10">5-amino-6-(5-phosphoribosylamino)uracil reductase</fullName>
            <ecNumber evidence="10">1.1.1.193</ecNumber>
        </recommendedName>
        <alternativeName>
            <fullName evidence="10">HTP reductase</fullName>
        </alternativeName>
    </domain>
</protein>
<keyword evidence="10" id="KW-0378">Hydrolase</keyword>
<evidence type="ECO:0000256" key="10">
    <source>
        <dbReference type="PIRNR" id="PIRNR006769"/>
    </source>
</evidence>
<dbReference type="EC" id="3.5.4.26" evidence="10"/>
<evidence type="ECO:0000259" key="14">
    <source>
        <dbReference type="PROSITE" id="PS51747"/>
    </source>
</evidence>
<dbReference type="PIRSF" id="PIRSF006769">
    <property type="entry name" value="RibD"/>
    <property type="match status" value="1"/>
</dbReference>
<evidence type="ECO:0000256" key="5">
    <source>
        <dbReference type="ARBA" id="ARBA00007417"/>
    </source>
</evidence>
<feature type="binding site" evidence="13">
    <location>
        <position position="100"/>
    </location>
    <ligand>
        <name>Zn(2+)</name>
        <dbReference type="ChEBI" id="CHEBI:29105"/>
        <note>catalytic</note>
    </ligand>
</feature>
<dbReference type="PANTHER" id="PTHR38011">
    <property type="entry name" value="DIHYDROFOLATE REDUCTASE FAMILY PROTEIN (AFU_ORTHOLOGUE AFUA_8G06820)"/>
    <property type="match status" value="1"/>
</dbReference>
<dbReference type="InterPro" id="IPR050765">
    <property type="entry name" value="Riboflavin_Biosynth_HTPR"/>
</dbReference>
<dbReference type="Gene3D" id="3.40.140.10">
    <property type="entry name" value="Cytidine Deaminase, domain 2"/>
    <property type="match status" value="1"/>
</dbReference>
<accession>A0A2W5NLE8</accession>
<dbReference type="GO" id="GO:0009231">
    <property type="term" value="P:riboflavin biosynthetic process"/>
    <property type="evidence" value="ECO:0007669"/>
    <property type="project" value="UniProtKB-UniPathway"/>
</dbReference>
<keyword evidence="10 13" id="KW-0862">Zinc</keyword>
<keyword evidence="8 10" id="KW-0560">Oxidoreductase</keyword>
<dbReference type="Gene3D" id="3.40.430.10">
    <property type="entry name" value="Dihydrofolate Reductase, subunit A"/>
    <property type="match status" value="2"/>
</dbReference>
<comment type="catalytic activity">
    <reaction evidence="10">
        <text>5-amino-6-(5-phospho-D-ribitylamino)uracil + NADP(+) = 5-amino-6-(5-phospho-D-ribosylamino)uracil + NADPH + H(+)</text>
        <dbReference type="Rhea" id="RHEA:17845"/>
        <dbReference type="ChEBI" id="CHEBI:15378"/>
        <dbReference type="ChEBI" id="CHEBI:57783"/>
        <dbReference type="ChEBI" id="CHEBI:58349"/>
        <dbReference type="ChEBI" id="CHEBI:58421"/>
        <dbReference type="ChEBI" id="CHEBI:58453"/>
        <dbReference type="EC" id="1.1.1.193"/>
    </reaction>
</comment>
<comment type="pathway">
    <text evidence="3 10">Cofactor biosynthesis; riboflavin biosynthesis; 5-amino-6-(D-ribitylamino)uracil from GTP: step 3/4.</text>
</comment>
<keyword evidence="10 13" id="KW-0479">Metal-binding</keyword>
<dbReference type="AlphaFoldDB" id="A0A2W5NLE8"/>
<sequence>MNLASLSSAESCSTTAEDARWLAAAAALAARARPASRPNPSVAAIVVKDGKVLSRGWTQPGGRPHAEAVALAAAGEEARGATLYVTLEPCAHQSQRGPACADLVCASGLVRVVIGCMDPDPRTAGEGLARIRAAGIEACYLPSPACARSLSGYLVSRRLGRPEVTLKLALSLDGCIALSSGESQWITGSEARAHTHAMRARSDAILVGGGTLRADKPRLDVRLPGLETRSPERWVLTRGNVPEGWNALRSPSAVSEMAGIQYLFVEGGAQTASAFLRAGLVDRLLIYRAPILLGGRPALPDFGLASLAQAHGRWYLAERRQLGSDTLEVYETAQSSEQSLER</sequence>
<keyword evidence="6 10" id="KW-0686">Riboflavin biosynthesis</keyword>
<feature type="active site" description="Proton donor" evidence="11">
    <location>
        <position position="67"/>
    </location>
</feature>
<evidence type="ECO:0000256" key="11">
    <source>
        <dbReference type="PIRSR" id="PIRSR006769-1"/>
    </source>
</evidence>
<evidence type="ECO:0000313" key="16">
    <source>
        <dbReference type="Proteomes" id="UP000249082"/>
    </source>
</evidence>
<feature type="binding site" evidence="12">
    <location>
        <position position="185"/>
    </location>
    <ligand>
        <name>NADP(+)</name>
        <dbReference type="ChEBI" id="CHEBI:58349"/>
    </ligand>
</feature>
<feature type="binding site" evidence="12">
    <location>
        <position position="199"/>
    </location>
    <ligand>
        <name>NADP(+)</name>
        <dbReference type="ChEBI" id="CHEBI:58349"/>
    </ligand>
</feature>
<comment type="catalytic activity">
    <reaction evidence="10">
        <text>2,5-diamino-6-hydroxy-4-(5-phosphoribosylamino)-pyrimidine + H2O + H(+) = 5-amino-6-(5-phospho-D-ribosylamino)uracil + NH4(+)</text>
        <dbReference type="Rhea" id="RHEA:21868"/>
        <dbReference type="ChEBI" id="CHEBI:15377"/>
        <dbReference type="ChEBI" id="CHEBI:15378"/>
        <dbReference type="ChEBI" id="CHEBI:28938"/>
        <dbReference type="ChEBI" id="CHEBI:58453"/>
        <dbReference type="ChEBI" id="CHEBI:58614"/>
        <dbReference type="EC" id="3.5.4.26"/>
    </reaction>
</comment>
<feature type="binding site" evidence="12">
    <location>
        <position position="219"/>
    </location>
    <ligand>
        <name>substrate</name>
    </ligand>
</feature>
<dbReference type="EMBL" id="QFPX01000009">
    <property type="protein sequence ID" value="PZQ54281.1"/>
    <property type="molecule type" value="Genomic_DNA"/>
</dbReference>
<dbReference type="Proteomes" id="UP000249082">
    <property type="component" value="Unassembled WGS sequence"/>
</dbReference>
<comment type="pathway">
    <text evidence="2 10">Cofactor biosynthesis; riboflavin biosynthesis; 5-amino-6-(D-ribitylamino)uracil from GTP: step 2/4.</text>
</comment>
<dbReference type="Pfam" id="PF00383">
    <property type="entry name" value="dCMP_cyt_deam_1"/>
    <property type="match status" value="1"/>
</dbReference>
<dbReference type="EC" id="1.1.1.193" evidence="10"/>
<dbReference type="InterPro" id="IPR002734">
    <property type="entry name" value="RibDG_C"/>
</dbReference>
<dbReference type="GO" id="GO:0008835">
    <property type="term" value="F:diaminohydroxyphosphoribosylaminopyrimidine deaminase activity"/>
    <property type="evidence" value="ECO:0007669"/>
    <property type="project" value="UniProtKB-EC"/>
</dbReference>
<dbReference type="InterPro" id="IPR002125">
    <property type="entry name" value="CMP_dCMP_dom"/>
</dbReference>
<evidence type="ECO:0000256" key="9">
    <source>
        <dbReference type="ARBA" id="ARBA00023268"/>
    </source>
</evidence>